<dbReference type="InterPro" id="IPR004879">
    <property type="entry name" value="Ssp411-like_TRX"/>
</dbReference>
<dbReference type="Gene3D" id="3.40.30.10">
    <property type="entry name" value="Glutaredoxin"/>
    <property type="match status" value="1"/>
</dbReference>
<name>A0A7H1VPQ5_9FIRM</name>
<dbReference type="Pfam" id="PF03190">
    <property type="entry name" value="Thioredox_DsbH"/>
    <property type="match status" value="1"/>
</dbReference>
<dbReference type="CDD" id="cd02955">
    <property type="entry name" value="SSP411"/>
    <property type="match status" value="1"/>
</dbReference>
<feature type="domain" description="Spermatogenesis-associated protein 20-like TRX" evidence="1">
    <location>
        <begin position="2"/>
        <end position="115"/>
    </location>
</feature>
<protein>
    <submittedName>
        <fullName evidence="2">Thioredoxin domain-containing protein</fullName>
    </submittedName>
</protein>
<proteinExistence type="predicted"/>
<organism evidence="2 3">
    <name type="scientific">Ruminiclostridium herbifermentans</name>
    <dbReference type="NCBI Taxonomy" id="2488810"/>
    <lineage>
        <taxon>Bacteria</taxon>
        <taxon>Bacillati</taxon>
        <taxon>Bacillota</taxon>
        <taxon>Clostridia</taxon>
        <taxon>Eubacteriales</taxon>
        <taxon>Oscillospiraceae</taxon>
        <taxon>Ruminiclostridium</taxon>
    </lineage>
</organism>
<dbReference type="PIRSF" id="PIRSF006402">
    <property type="entry name" value="UCP006402_thioredoxin"/>
    <property type="match status" value="1"/>
</dbReference>
<dbReference type="PANTHER" id="PTHR42899">
    <property type="entry name" value="SPERMATOGENESIS-ASSOCIATED PROTEIN 20"/>
    <property type="match status" value="1"/>
</dbReference>
<dbReference type="GO" id="GO:0005975">
    <property type="term" value="P:carbohydrate metabolic process"/>
    <property type="evidence" value="ECO:0007669"/>
    <property type="project" value="InterPro"/>
</dbReference>
<gene>
    <name evidence="2" type="ORF">EHE19_002160</name>
</gene>
<sequence length="626" mass="71496">MSTCHWCHVMERESFEDEEVARVLNRDFICIKVDREERPDIDSIYMSVCQLLTGQGGWPLTVFLTPEKHPFYAGTYFPKDDSMNMMGLISLLKTINNIWQNEKKTIIDATKEIMAVQKADRRPEAAKLTMNTIHHAFSQLKRSYDSYYGGFSNAPKFPTPHNLLFLLRYWYSQKETLALEMVEKTLESMKNGGIFDHVGFGFSRYSTDRKWLVPHFEKMLYDNSLLAIVYAEAYLATGNSSYSETAHQILEYILRDMTSGEGGFYSAEDADSEGVEGKFYVWTMQEIIDVLGEKDGIEYCSLYDITSKGNFEGKNIPNLIATGTLSEANKTFSELCRKRLFEYREKRIHPHKDDKILTSWNGLMLAAMSFCGKALGEEKYTISAEKCAQFILQKLVRSDGRLLARFRDGESAILAYLEDYAFLVWGLLELYEATYKPFYLEKALEFNKRMLELFKDNTAYGLFQYGHDSEKLISRPKECYDGAIPSGNSVAVMNLLRIARLTGQPSFEKEAKSIIEYFSSDIEAVPIGHTYMLCGYLYATTEKASEVVFAGSECDNMVKTYNSLYHPFSVSLSQITPELIKIAPYASEYRGYTGKAAAYVCQNFSCMSPVTDTESLSEIFLQPKKI</sequence>
<evidence type="ECO:0000313" key="2">
    <source>
        <dbReference type="EMBL" id="QNU67367.1"/>
    </source>
</evidence>
<dbReference type="SUPFAM" id="SSF52833">
    <property type="entry name" value="Thioredoxin-like"/>
    <property type="match status" value="1"/>
</dbReference>
<dbReference type="InterPro" id="IPR024705">
    <property type="entry name" value="Ssp411"/>
</dbReference>
<dbReference type="SUPFAM" id="SSF48208">
    <property type="entry name" value="Six-hairpin glycosidases"/>
    <property type="match status" value="1"/>
</dbReference>
<dbReference type="AlphaFoldDB" id="A0A7H1VPQ5"/>
<dbReference type="InterPro" id="IPR008928">
    <property type="entry name" value="6-hairpin_glycosidase_sf"/>
</dbReference>
<dbReference type="EMBL" id="CP061336">
    <property type="protein sequence ID" value="QNU67367.1"/>
    <property type="molecule type" value="Genomic_DNA"/>
</dbReference>
<dbReference type="Proteomes" id="UP000306409">
    <property type="component" value="Chromosome"/>
</dbReference>
<reference evidence="2 3" key="1">
    <citation type="submission" date="2020-09" db="EMBL/GenBank/DDBJ databases">
        <title>Characterization and genome sequencing of Ruminiclostridium sp. nov. MA18.</title>
        <authorList>
            <person name="Rettenmaier R."/>
            <person name="Kowollik M.-L."/>
            <person name="Liebl W."/>
            <person name="Zverlov V."/>
        </authorList>
    </citation>
    <scope>NUCLEOTIDE SEQUENCE [LARGE SCALE GENOMIC DNA]</scope>
    <source>
        <strain evidence="2 3">MA18</strain>
    </source>
</reference>
<dbReference type="InterPro" id="IPR036249">
    <property type="entry name" value="Thioredoxin-like_sf"/>
</dbReference>
<evidence type="ECO:0000313" key="3">
    <source>
        <dbReference type="Proteomes" id="UP000306409"/>
    </source>
</evidence>
<dbReference type="InterPro" id="IPR012341">
    <property type="entry name" value="6hp_glycosidase-like_sf"/>
</dbReference>
<keyword evidence="3" id="KW-1185">Reference proteome</keyword>
<evidence type="ECO:0000259" key="1">
    <source>
        <dbReference type="Pfam" id="PF03190"/>
    </source>
</evidence>
<dbReference type="KEGG" id="rher:EHE19_002160"/>
<accession>A0A7H1VPQ5</accession>
<dbReference type="Gene3D" id="1.50.10.10">
    <property type="match status" value="1"/>
</dbReference>
<dbReference type="PANTHER" id="PTHR42899:SF1">
    <property type="entry name" value="SPERMATOGENESIS-ASSOCIATED PROTEIN 20"/>
    <property type="match status" value="1"/>
</dbReference>